<dbReference type="InterPro" id="IPR051423">
    <property type="entry name" value="CD225/Dispanin"/>
</dbReference>
<dbReference type="PANTHER" id="PTHR14948">
    <property type="entry name" value="NG5"/>
    <property type="match status" value="1"/>
</dbReference>
<evidence type="ECO:0000256" key="6">
    <source>
        <dbReference type="SAM" id="MobiDB-lite"/>
    </source>
</evidence>
<evidence type="ECO:0000256" key="3">
    <source>
        <dbReference type="ARBA" id="ARBA00022692"/>
    </source>
</evidence>
<evidence type="ECO:0000256" key="4">
    <source>
        <dbReference type="ARBA" id="ARBA00022989"/>
    </source>
</evidence>
<evidence type="ECO:0000256" key="7">
    <source>
        <dbReference type="SAM" id="Phobius"/>
    </source>
</evidence>
<dbReference type="Pfam" id="PF04505">
    <property type="entry name" value="CD225"/>
    <property type="match status" value="1"/>
</dbReference>
<gene>
    <name evidence="8" type="ORF">MBJ925_LOCUS30555</name>
</gene>
<evidence type="ECO:0000256" key="5">
    <source>
        <dbReference type="ARBA" id="ARBA00023136"/>
    </source>
</evidence>
<comment type="subcellular location">
    <subcellularLocation>
        <location evidence="1">Membrane</location>
    </subcellularLocation>
</comment>
<protein>
    <submittedName>
        <fullName evidence="8">Uncharacterized protein</fullName>
    </submittedName>
</protein>
<comment type="caution">
    <text evidence="8">The sequence shown here is derived from an EMBL/GenBank/DDBJ whole genome shotgun (WGS) entry which is preliminary data.</text>
</comment>
<evidence type="ECO:0000256" key="2">
    <source>
        <dbReference type="ARBA" id="ARBA00006843"/>
    </source>
</evidence>
<evidence type="ECO:0000256" key="1">
    <source>
        <dbReference type="ARBA" id="ARBA00004370"/>
    </source>
</evidence>
<accession>A0A816XHX1</accession>
<dbReference type="GO" id="GO:0016020">
    <property type="term" value="C:membrane"/>
    <property type="evidence" value="ECO:0007669"/>
    <property type="project" value="UniProtKB-SubCell"/>
</dbReference>
<keyword evidence="5 7" id="KW-0472">Membrane</keyword>
<dbReference type="EMBL" id="CAJNRE010016548">
    <property type="protein sequence ID" value="CAF2146897.1"/>
    <property type="molecule type" value="Genomic_DNA"/>
</dbReference>
<feature type="transmembrane region" description="Helical" evidence="7">
    <location>
        <begin position="111"/>
        <end position="136"/>
    </location>
</feature>
<dbReference type="AlphaFoldDB" id="A0A816XHX1"/>
<organism evidence="8 9">
    <name type="scientific">Rotaria magnacalcarata</name>
    <dbReference type="NCBI Taxonomy" id="392030"/>
    <lineage>
        <taxon>Eukaryota</taxon>
        <taxon>Metazoa</taxon>
        <taxon>Spiralia</taxon>
        <taxon>Gnathifera</taxon>
        <taxon>Rotifera</taxon>
        <taxon>Eurotatoria</taxon>
        <taxon>Bdelloidea</taxon>
        <taxon>Philodinida</taxon>
        <taxon>Philodinidae</taxon>
        <taxon>Rotaria</taxon>
    </lineage>
</organism>
<comment type="similarity">
    <text evidence="2">Belongs to the CD225/Dispanin family.</text>
</comment>
<dbReference type="InterPro" id="IPR007593">
    <property type="entry name" value="CD225/Dispanin_fam"/>
</dbReference>
<feature type="region of interest" description="Disordered" evidence="6">
    <location>
        <begin position="1"/>
        <end position="26"/>
    </location>
</feature>
<reference evidence="8" key="1">
    <citation type="submission" date="2021-02" db="EMBL/GenBank/DDBJ databases">
        <authorList>
            <person name="Nowell W R."/>
        </authorList>
    </citation>
    <scope>NUCLEOTIDE SEQUENCE</scope>
</reference>
<dbReference type="PANTHER" id="PTHR14948:SF25">
    <property type="entry name" value="DUF4190 DOMAIN-CONTAINING PROTEIN"/>
    <property type="match status" value="1"/>
</dbReference>
<keyword evidence="4 7" id="KW-1133">Transmembrane helix</keyword>
<evidence type="ECO:0000313" key="8">
    <source>
        <dbReference type="EMBL" id="CAF2146897.1"/>
    </source>
</evidence>
<dbReference type="Proteomes" id="UP000663824">
    <property type="component" value="Unassembled WGS sequence"/>
</dbReference>
<evidence type="ECO:0000313" key="9">
    <source>
        <dbReference type="Proteomes" id="UP000663824"/>
    </source>
</evidence>
<name>A0A816XHX1_9BILA</name>
<keyword evidence="3 7" id="KW-0812">Transmembrane</keyword>
<feature type="transmembrane region" description="Helical" evidence="7">
    <location>
        <begin position="157"/>
        <end position="182"/>
    </location>
</feature>
<proteinExistence type="inferred from homology"/>
<sequence length="192" mass="21575">MENSAAMNAYTINPLDEESKKATAPPPPMEPILQAAPVPTMGVASNYMPSAYQYYPNQYNPYQYYPNQMYPTINNPNQSYTDVNQPYKNNPNRNLPVANVQQEDIRKINDWLPWSIVSLCVGGLLIGVIPLIFSLVCRSKKEKNDIKGARTMSKLALVFNVIVTVLGIAAAIALVVYLAFFLKRDPYVYYGK</sequence>